<dbReference type="OrthoDB" id="428260at2759"/>
<dbReference type="PANTHER" id="PTHR43283">
    <property type="entry name" value="BETA-LACTAMASE-RELATED"/>
    <property type="match status" value="1"/>
</dbReference>
<feature type="domain" description="Beta-lactamase-related" evidence="1">
    <location>
        <begin position="12"/>
        <end position="388"/>
    </location>
</feature>
<dbReference type="Pfam" id="PF00144">
    <property type="entry name" value="Beta-lactamase"/>
    <property type="match status" value="1"/>
</dbReference>
<name>A0A8H5BH37_9AGAR</name>
<gene>
    <name evidence="2" type="ORF">D9611_009298</name>
</gene>
<keyword evidence="3" id="KW-1185">Reference proteome</keyword>
<dbReference type="InterPro" id="IPR050789">
    <property type="entry name" value="Diverse_Enzym_Activities"/>
</dbReference>
<organism evidence="2 3">
    <name type="scientific">Ephemerocybe angulata</name>
    <dbReference type="NCBI Taxonomy" id="980116"/>
    <lineage>
        <taxon>Eukaryota</taxon>
        <taxon>Fungi</taxon>
        <taxon>Dikarya</taxon>
        <taxon>Basidiomycota</taxon>
        <taxon>Agaricomycotina</taxon>
        <taxon>Agaricomycetes</taxon>
        <taxon>Agaricomycetidae</taxon>
        <taxon>Agaricales</taxon>
        <taxon>Agaricineae</taxon>
        <taxon>Psathyrellaceae</taxon>
        <taxon>Ephemerocybe</taxon>
    </lineage>
</organism>
<accession>A0A8H5BH37</accession>
<dbReference type="PANTHER" id="PTHR43283:SF3">
    <property type="entry name" value="BETA-LACTAMASE FAMILY PROTEIN (AFU_ORTHOLOGUE AFUA_5G07500)"/>
    <property type="match status" value="1"/>
</dbReference>
<dbReference type="SUPFAM" id="SSF56601">
    <property type="entry name" value="beta-lactamase/transpeptidase-like"/>
    <property type="match status" value="1"/>
</dbReference>
<dbReference type="Gene3D" id="3.40.710.10">
    <property type="entry name" value="DD-peptidase/beta-lactamase superfamily"/>
    <property type="match status" value="1"/>
</dbReference>
<evidence type="ECO:0000313" key="3">
    <source>
        <dbReference type="Proteomes" id="UP000541558"/>
    </source>
</evidence>
<dbReference type="InterPro" id="IPR012338">
    <property type="entry name" value="Beta-lactam/transpept-like"/>
</dbReference>
<sequence length="409" mass="44920">MVKLSEAGKKALDALVAETQAEKKIPGFAIAVSNLDEQLYVSAGGYKAYDDPSSGPISPDTVFWICSMSKLITSIAGLQLIEQGKISFDDPIHKYIPQLKNAVIIEGGSHRPVTIHPTIGNLFSHSSGLSYFSFFPDPIYGLPANYLFDQSELGTREAAHDKFLEVTKGPYPGIPLINKPGTFSYGFSSDVLGIIIEKITGKSLIEYTEENIFKPIGIQTTFNLNADLKDGLMELSFRNSDRSISRWDNQLKLIERYPREVLFALGGMGAYSTIPDYLTLLRHLLRIEAGIQVANPVLKQETVKGLFKPQLSNEGASPLTGMFKMMEASNPNYEDLNFSTGVAITTKDWPGLRKANSGFWSGWAGLNYVMDPTTGIALIAGTQIVPTMDLGALELWNKMEAIVYANLET</sequence>
<dbReference type="Proteomes" id="UP000541558">
    <property type="component" value="Unassembled WGS sequence"/>
</dbReference>
<dbReference type="AlphaFoldDB" id="A0A8H5BH37"/>
<proteinExistence type="predicted"/>
<protein>
    <recommendedName>
        <fullName evidence="1">Beta-lactamase-related domain-containing protein</fullName>
    </recommendedName>
</protein>
<dbReference type="EMBL" id="JAACJK010000167">
    <property type="protein sequence ID" value="KAF5323064.1"/>
    <property type="molecule type" value="Genomic_DNA"/>
</dbReference>
<reference evidence="2 3" key="1">
    <citation type="journal article" date="2020" name="ISME J.">
        <title>Uncovering the hidden diversity of litter-decomposition mechanisms in mushroom-forming fungi.</title>
        <authorList>
            <person name="Floudas D."/>
            <person name="Bentzer J."/>
            <person name="Ahren D."/>
            <person name="Johansson T."/>
            <person name="Persson P."/>
            <person name="Tunlid A."/>
        </authorList>
    </citation>
    <scope>NUCLEOTIDE SEQUENCE [LARGE SCALE GENOMIC DNA]</scope>
    <source>
        <strain evidence="2 3">CBS 175.51</strain>
    </source>
</reference>
<dbReference type="InterPro" id="IPR001466">
    <property type="entry name" value="Beta-lactam-related"/>
</dbReference>
<evidence type="ECO:0000259" key="1">
    <source>
        <dbReference type="Pfam" id="PF00144"/>
    </source>
</evidence>
<comment type="caution">
    <text evidence="2">The sequence shown here is derived from an EMBL/GenBank/DDBJ whole genome shotgun (WGS) entry which is preliminary data.</text>
</comment>
<evidence type="ECO:0000313" key="2">
    <source>
        <dbReference type="EMBL" id="KAF5323064.1"/>
    </source>
</evidence>